<organism evidence="1 2">
    <name type="scientific">Papaver atlanticum</name>
    <dbReference type="NCBI Taxonomy" id="357466"/>
    <lineage>
        <taxon>Eukaryota</taxon>
        <taxon>Viridiplantae</taxon>
        <taxon>Streptophyta</taxon>
        <taxon>Embryophyta</taxon>
        <taxon>Tracheophyta</taxon>
        <taxon>Spermatophyta</taxon>
        <taxon>Magnoliopsida</taxon>
        <taxon>Ranunculales</taxon>
        <taxon>Papaveraceae</taxon>
        <taxon>Papaveroideae</taxon>
        <taxon>Papaver</taxon>
    </lineage>
</organism>
<comment type="caution">
    <text evidence="1">The sequence shown here is derived from an EMBL/GenBank/DDBJ whole genome shotgun (WGS) entry which is preliminary data.</text>
</comment>
<dbReference type="Proteomes" id="UP001202328">
    <property type="component" value="Unassembled WGS sequence"/>
</dbReference>
<dbReference type="EMBL" id="JAJJMB010009803">
    <property type="protein sequence ID" value="KAI3912314.1"/>
    <property type="molecule type" value="Genomic_DNA"/>
</dbReference>
<sequence>MVRQTHCISPINPESSNFQLKKRSSSRIWGIDFQYHDLLLYYFLPEFELLCVLTSIFEGLTTKDFYEDLIEELSKYG</sequence>
<reference evidence="1" key="1">
    <citation type="submission" date="2022-04" db="EMBL/GenBank/DDBJ databases">
        <title>A functionally conserved STORR gene fusion in Papaver species that diverged 16.8 million years ago.</title>
        <authorList>
            <person name="Catania T."/>
        </authorList>
    </citation>
    <scope>NUCLEOTIDE SEQUENCE</scope>
    <source>
        <strain evidence="1">S-188037</strain>
    </source>
</reference>
<keyword evidence="2" id="KW-1185">Reference proteome</keyword>
<evidence type="ECO:0000313" key="1">
    <source>
        <dbReference type="EMBL" id="KAI3912314.1"/>
    </source>
</evidence>
<protein>
    <submittedName>
        <fullName evidence="1">Uncharacterized protein</fullName>
    </submittedName>
</protein>
<name>A0AAD4XGN2_9MAGN</name>
<accession>A0AAD4XGN2</accession>
<evidence type="ECO:0000313" key="2">
    <source>
        <dbReference type="Proteomes" id="UP001202328"/>
    </source>
</evidence>
<gene>
    <name evidence="1" type="ORF">MKW98_023183</name>
</gene>
<dbReference type="AlphaFoldDB" id="A0AAD4XGN2"/>
<proteinExistence type="predicted"/>